<dbReference type="PANTHER" id="PTHR23084:SF263">
    <property type="entry name" value="MORN REPEAT-CONTAINING PROTEIN 1"/>
    <property type="match status" value="1"/>
</dbReference>
<feature type="compositionally biased region" description="Basic and acidic residues" evidence="2">
    <location>
        <begin position="43"/>
        <end position="57"/>
    </location>
</feature>
<evidence type="ECO:0000256" key="2">
    <source>
        <dbReference type="SAM" id="MobiDB-lite"/>
    </source>
</evidence>
<evidence type="ECO:0000313" key="3">
    <source>
        <dbReference type="EMBL" id="CAI2371128.1"/>
    </source>
</evidence>
<organism evidence="3 4">
    <name type="scientific">Euplotes crassus</name>
    <dbReference type="NCBI Taxonomy" id="5936"/>
    <lineage>
        <taxon>Eukaryota</taxon>
        <taxon>Sar</taxon>
        <taxon>Alveolata</taxon>
        <taxon>Ciliophora</taxon>
        <taxon>Intramacronucleata</taxon>
        <taxon>Spirotrichea</taxon>
        <taxon>Hypotrichia</taxon>
        <taxon>Euplotida</taxon>
        <taxon>Euplotidae</taxon>
        <taxon>Moneuplotes</taxon>
    </lineage>
</organism>
<dbReference type="Gene3D" id="2.20.110.10">
    <property type="entry name" value="Histone H3 K4-specific methyltransferase SET7/9 N-terminal domain"/>
    <property type="match status" value="3"/>
</dbReference>
<name>A0AAD1XG14_EUPCR</name>
<reference evidence="3" key="1">
    <citation type="submission" date="2023-07" db="EMBL/GenBank/DDBJ databases">
        <authorList>
            <consortium name="AG Swart"/>
            <person name="Singh M."/>
            <person name="Singh A."/>
            <person name="Seah K."/>
            <person name="Emmerich C."/>
        </authorList>
    </citation>
    <scope>NUCLEOTIDE SEQUENCE</scope>
    <source>
        <strain evidence="3">DP1</strain>
    </source>
</reference>
<dbReference type="EMBL" id="CAMPGE010012356">
    <property type="protein sequence ID" value="CAI2371128.1"/>
    <property type="molecule type" value="Genomic_DNA"/>
</dbReference>
<evidence type="ECO:0000256" key="1">
    <source>
        <dbReference type="ARBA" id="ARBA00022737"/>
    </source>
</evidence>
<keyword evidence="1" id="KW-0677">Repeat</keyword>
<accession>A0AAD1XG14</accession>
<comment type="caution">
    <text evidence="3">The sequence shown here is derived from an EMBL/GenBank/DDBJ whole genome shotgun (WGS) entry which is preliminary data.</text>
</comment>
<dbReference type="InterPro" id="IPR003409">
    <property type="entry name" value="MORN"/>
</dbReference>
<proteinExistence type="predicted"/>
<feature type="region of interest" description="Disordered" evidence="2">
    <location>
        <begin position="1"/>
        <end position="139"/>
    </location>
</feature>
<protein>
    <submittedName>
        <fullName evidence="3">Uncharacterized protein</fullName>
    </submittedName>
</protein>
<dbReference type="SMART" id="SM00698">
    <property type="entry name" value="MORN"/>
    <property type="match status" value="6"/>
</dbReference>
<feature type="compositionally biased region" description="Polar residues" evidence="2">
    <location>
        <begin position="19"/>
        <end position="37"/>
    </location>
</feature>
<gene>
    <name evidence="3" type="ORF">ECRASSUSDP1_LOCUS12448</name>
</gene>
<dbReference type="AlphaFoldDB" id="A0AAD1XG14"/>
<dbReference type="SUPFAM" id="SSF82185">
    <property type="entry name" value="Histone H3 K4-specific methyltransferase SET7/9 N-terminal domain"/>
    <property type="match status" value="2"/>
</dbReference>
<evidence type="ECO:0000313" key="4">
    <source>
        <dbReference type="Proteomes" id="UP001295684"/>
    </source>
</evidence>
<dbReference type="PANTHER" id="PTHR23084">
    <property type="entry name" value="PHOSPHATIDYLINOSITOL-4-PHOSPHATE 5-KINASE RELATED"/>
    <property type="match status" value="1"/>
</dbReference>
<dbReference type="Pfam" id="PF02493">
    <property type="entry name" value="MORN"/>
    <property type="match status" value="6"/>
</dbReference>
<dbReference type="Proteomes" id="UP001295684">
    <property type="component" value="Unassembled WGS sequence"/>
</dbReference>
<keyword evidence="4" id="KW-1185">Reference proteome</keyword>
<feature type="compositionally biased region" description="Low complexity" evidence="2">
    <location>
        <begin position="104"/>
        <end position="114"/>
    </location>
</feature>
<sequence>MGCSGSAQNSKDKTIKKPNVNSKKGSNLENATPSRRANLNRGISERPNRQALDKKNTIELTTASTKLVKANTGGNPGSNKIKLQRDSDSNDASVHSSEDHKDSQNSQNSDSSSSDSDEEIGCFSPVKKKGTEQHRRSSVNLTFVETGAEYKGEMHDQTNKMDGIGEISYPDGTFYKGQLKQGEYHGKGSLYLSNGAKYEGGFEEGKYHGKGTLTSKEGTVYEGKWVRGKKHGYGTQTVPEKEVYEGDFKHDLYDGNGRINFSNGLIYTGKFSKGKFHGEGIFEKPDGSKSAAICNNGEIVEELEDGEID</sequence>